<feature type="domain" description="RCK C-terminal" evidence="1">
    <location>
        <begin position="147"/>
        <end position="228"/>
    </location>
</feature>
<dbReference type="InterPro" id="IPR003148">
    <property type="entry name" value="RCK_N"/>
</dbReference>
<dbReference type="Pfam" id="PF02254">
    <property type="entry name" value="TrkA_N"/>
    <property type="match status" value="1"/>
</dbReference>
<proteinExistence type="predicted"/>
<evidence type="ECO:0000313" key="3">
    <source>
        <dbReference type="EMBL" id="RRJ87665.1"/>
    </source>
</evidence>
<dbReference type="SUPFAM" id="SSF51735">
    <property type="entry name" value="NAD(P)-binding Rossmann-fold domains"/>
    <property type="match status" value="1"/>
</dbReference>
<sequence length="230" mass="25896">MKLIIIGLGNFGSSLGIKMTKLGHEVIGVDSNNERVEYYKDKFSYTICLDATDEIALSKLPINNTDIVLVTIGENEGANIMATANFKNKNVKRLISRSINSVHENVLHAIGVDQIIRPEEESAERWTKKLNAKGIIDSFDLNNDFSIIEVLSPKELVGKTFDEIQFKKNYNILVMTIIKNKEETSFLGQFKMVPQVQGFPSSSTVIEKDDVLVIYGANNDIYKFIKRFVV</sequence>
<protein>
    <submittedName>
        <fullName evidence="3">TrkA family potassium uptake protein</fullName>
    </submittedName>
</protein>
<dbReference type="InterPro" id="IPR036721">
    <property type="entry name" value="RCK_C_sf"/>
</dbReference>
<dbReference type="InterPro" id="IPR006037">
    <property type="entry name" value="RCK_C"/>
</dbReference>
<dbReference type="RefSeq" id="WP_125020142.1">
    <property type="nucleotide sequence ID" value="NZ_RQVQ01000051.1"/>
</dbReference>
<dbReference type="PANTHER" id="PTHR43833:SF7">
    <property type="entry name" value="KTR SYSTEM POTASSIUM UPTAKE PROTEIN C"/>
    <property type="match status" value="1"/>
</dbReference>
<evidence type="ECO:0000313" key="4">
    <source>
        <dbReference type="Proteomes" id="UP000275719"/>
    </source>
</evidence>
<dbReference type="Proteomes" id="UP000275719">
    <property type="component" value="Unassembled WGS sequence"/>
</dbReference>
<keyword evidence="4" id="KW-1185">Reference proteome</keyword>
<dbReference type="Gene3D" id="3.40.50.720">
    <property type="entry name" value="NAD(P)-binding Rossmann-like Domain"/>
    <property type="match status" value="1"/>
</dbReference>
<dbReference type="Pfam" id="PF02080">
    <property type="entry name" value="TrkA_C"/>
    <property type="match status" value="1"/>
</dbReference>
<dbReference type="SUPFAM" id="SSF116726">
    <property type="entry name" value="TrkA C-terminal domain-like"/>
    <property type="match status" value="1"/>
</dbReference>
<dbReference type="PANTHER" id="PTHR43833">
    <property type="entry name" value="POTASSIUM CHANNEL PROTEIN 2-RELATED-RELATED"/>
    <property type="match status" value="1"/>
</dbReference>
<evidence type="ECO:0000259" key="2">
    <source>
        <dbReference type="Pfam" id="PF02254"/>
    </source>
</evidence>
<evidence type="ECO:0000259" key="1">
    <source>
        <dbReference type="Pfam" id="PF02080"/>
    </source>
</evidence>
<organism evidence="3 4">
    <name type="scientific">Paenimyroides tangerinum</name>
    <dbReference type="NCBI Taxonomy" id="2488728"/>
    <lineage>
        <taxon>Bacteria</taxon>
        <taxon>Pseudomonadati</taxon>
        <taxon>Bacteroidota</taxon>
        <taxon>Flavobacteriia</taxon>
        <taxon>Flavobacteriales</taxon>
        <taxon>Flavobacteriaceae</taxon>
        <taxon>Paenimyroides</taxon>
    </lineage>
</organism>
<dbReference type="EMBL" id="RQVQ01000051">
    <property type="protein sequence ID" value="RRJ87665.1"/>
    <property type="molecule type" value="Genomic_DNA"/>
</dbReference>
<dbReference type="InterPro" id="IPR036291">
    <property type="entry name" value="NAD(P)-bd_dom_sf"/>
</dbReference>
<dbReference type="OrthoDB" id="9776294at2"/>
<dbReference type="AlphaFoldDB" id="A0A3P3VXY8"/>
<dbReference type="InterPro" id="IPR050721">
    <property type="entry name" value="Trk_Ktr_HKT_K-transport"/>
</dbReference>
<accession>A0A3P3VXY8</accession>
<reference evidence="3 4" key="1">
    <citation type="submission" date="2018-11" db="EMBL/GenBank/DDBJ databases">
        <title>Flavobacterium sp. nov., YIM 102701-2 draft genome.</title>
        <authorList>
            <person name="Li G."/>
            <person name="Jiang Y."/>
        </authorList>
    </citation>
    <scope>NUCLEOTIDE SEQUENCE [LARGE SCALE GENOMIC DNA]</scope>
    <source>
        <strain evidence="3 4">YIM 102701-2</strain>
    </source>
</reference>
<dbReference type="GO" id="GO:0006813">
    <property type="term" value="P:potassium ion transport"/>
    <property type="evidence" value="ECO:0007669"/>
    <property type="project" value="InterPro"/>
</dbReference>
<gene>
    <name evidence="3" type="ORF">EG240_14860</name>
</gene>
<name>A0A3P3VXY8_9FLAO</name>
<comment type="caution">
    <text evidence="3">The sequence shown here is derived from an EMBL/GenBank/DDBJ whole genome shotgun (WGS) entry which is preliminary data.</text>
</comment>
<dbReference type="Gene3D" id="3.30.70.1450">
    <property type="entry name" value="Regulator of K+ conductance, C-terminal domain"/>
    <property type="match status" value="1"/>
</dbReference>
<feature type="domain" description="RCK N-terminal" evidence="2">
    <location>
        <begin position="4"/>
        <end position="118"/>
    </location>
</feature>